<reference evidence="2 3" key="1">
    <citation type="submission" date="2019-03" db="EMBL/GenBank/DDBJ databases">
        <title>Genomic Encyclopedia of Type Strains, Phase IV (KMG-IV): sequencing the most valuable type-strain genomes for metagenomic binning, comparative biology and taxonomic classification.</title>
        <authorList>
            <person name="Goeker M."/>
        </authorList>
    </citation>
    <scope>NUCLEOTIDE SEQUENCE [LARGE SCALE GENOMIC DNA]</scope>
    <source>
        <strain evidence="2 3">DSM 11603</strain>
    </source>
</reference>
<evidence type="ECO:0000313" key="3">
    <source>
        <dbReference type="Proteomes" id="UP000294958"/>
    </source>
</evidence>
<name>A0A4R6YGH0_9HYPH</name>
<dbReference type="RefSeq" id="WP_084496469.1">
    <property type="nucleotide sequence ID" value="NZ_KK073885.1"/>
</dbReference>
<keyword evidence="3" id="KW-1185">Reference proteome</keyword>
<dbReference type="InterPro" id="IPR009506">
    <property type="entry name" value="YjiS-like"/>
</dbReference>
<protein>
    <submittedName>
        <fullName evidence="2">Uncharacterized protein YjiS (DUF1127 family)</fullName>
    </submittedName>
</protein>
<dbReference type="OrthoDB" id="8244198at2"/>
<feature type="domain" description="YjiS-like" evidence="1">
    <location>
        <begin position="3"/>
        <end position="39"/>
    </location>
</feature>
<organism evidence="2 3">
    <name type="scientific">Aquamicrobium defluvii</name>
    <dbReference type="NCBI Taxonomy" id="69279"/>
    <lineage>
        <taxon>Bacteria</taxon>
        <taxon>Pseudomonadati</taxon>
        <taxon>Pseudomonadota</taxon>
        <taxon>Alphaproteobacteria</taxon>
        <taxon>Hyphomicrobiales</taxon>
        <taxon>Phyllobacteriaceae</taxon>
        <taxon>Aquamicrobium</taxon>
    </lineage>
</organism>
<accession>A0A4R6YGH0</accession>
<evidence type="ECO:0000313" key="2">
    <source>
        <dbReference type="EMBL" id="TDR35418.1"/>
    </source>
</evidence>
<dbReference type="AlphaFoldDB" id="A0A4R6YGH0"/>
<dbReference type="Pfam" id="PF06568">
    <property type="entry name" value="YjiS-like"/>
    <property type="match status" value="1"/>
</dbReference>
<gene>
    <name evidence="2" type="ORF">DES43_10954</name>
</gene>
<evidence type="ECO:0000259" key="1">
    <source>
        <dbReference type="Pfam" id="PF06568"/>
    </source>
</evidence>
<dbReference type="EMBL" id="SNZF01000009">
    <property type="protein sequence ID" value="TDR35418.1"/>
    <property type="molecule type" value="Genomic_DNA"/>
</dbReference>
<comment type="caution">
    <text evidence="2">The sequence shown here is derived from an EMBL/GenBank/DDBJ whole genome shotgun (WGS) entry which is preliminary data.</text>
</comment>
<sequence>MNLIRNYRNWRRYRETVSELSRLSNRELNDLGISRSDIHFVARKSA</sequence>
<dbReference type="Proteomes" id="UP000294958">
    <property type="component" value="Unassembled WGS sequence"/>
</dbReference>
<proteinExistence type="predicted"/>